<dbReference type="RefSeq" id="WP_007620174.1">
    <property type="nucleotide sequence ID" value="NZ_BANX01000014.1"/>
</dbReference>
<dbReference type="OrthoDB" id="4366353at2"/>
<accession>M0QHU9</accession>
<comment type="caution">
    <text evidence="1">The sequence shown here is derived from an EMBL/GenBank/DDBJ whole genome shotgun (WGS) entry which is preliminary data.</text>
</comment>
<evidence type="ECO:0008006" key="3">
    <source>
        <dbReference type="Google" id="ProtNLM"/>
    </source>
</evidence>
<dbReference type="eggNOG" id="ENOG5033PF8">
    <property type="taxonomic scope" value="Bacteria"/>
</dbReference>
<name>M0QHU9_9ACTN</name>
<evidence type="ECO:0000313" key="2">
    <source>
        <dbReference type="Proteomes" id="UP000011666"/>
    </source>
</evidence>
<reference evidence="1 2" key="1">
    <citation type="submission" date="2013-01" db="EMBL/GenBank/DDBJ databases">
        <title>Whole genome shotgun sequence of Gordonia soli NBRC 108243.</title>
        <authorList>
            <person name="Isaki-Nakamura S."/>
            <person name="Hosoyama A."/>
            <person name="Tsuchikane K."/>
            <person name="Ando Y."/>
            <person name="Baba S."/>
            <person name="Ohji S."/>
            <person name="Hamada M."/>
            <person name="Tamura T."/>
            <person name="Yamazoe A."/>
            <person name="Yamazaki S."/>
            <person name="Fujita N."/>
        </authorList>
    </citation>
    <scope>NUCLEOTIDE SEQUENCE [LARGE SCALE GENOMIC DNA]</scope>
    <source>
        <strain evidence="1 2">NBRC 108243</strain>
    </source>
</reference>
<gene>
    <name evidence="1" type="ORF">GS4_14_00450</name>
</gene>
<organism evidence="1 2">
    <name type="scientific">Gordonia soli NBRC 108243</name>
    <dbReference type="NCBI Taxonomy" id="1223545"/>
    <lineage>
        <taxon>Bacteria</taxon>
        <taxon>Bacillati</taxon>
        <taxon>Actinomycetota</taxon>
        <taxon>Actinomycetes</taxon>
        <taxon>Mycobacteriales</taxon>
        <taxon>Gordoniaceae</taxon>
        <taxon>Gordonia</taxon>
    </lineage>
</organism>
<proteinExistence type="predicted"/>
<dbReference type="EMBL" id="BANX01000014">
    <property type="protein sequence ID" value="GAC68215.1"/>
    <property type="molecule type" value="Genomic_DNA"/>
</dbReference>
<sequence length="529" mass="56343">MNRKSNTIPAVILGGGVLAVVVALALSFIPFSSQGSAGPTQAFRAQQDLDQVAFKLAGNAGARYTGKITYGIGGDTDTNTVEFKNLLVTSSKNTEGTVISNGNQAQYREIGNFYFANGPSAFWSSLLAFRKNGEVLDLAPVDNKWASLDYTAFPDLGYLLSPRQLAGRIANAERVSRPSLGLELPTPNKGLPDARYWPTSDPTITAIGNDKVKVNDVTTTFDPNTKTVTHVSGEIKVDRTSYTIDTSVEPLGADDISKVFASERSIAPELTNVPAPGVAPLPSPINVNRGGECNPVRCGFDVNVSGALNPVIKAPLRGRINYGINLKFEVNGRPAGEVGGSCDRIVSVPIGGATRTRCDATNLPASGGVVKSKTTYKFLPFLDYNLADLNQYIDENEKSAKQKVTMVRTGAKQPGTAADYNDQITGLPSSYAIEQNGYLFDGLSPTGKLHVLLSPGYAEHVTNGVFDPTWEGTATLTEQLKKQVQAAGDIDVIWWVSEAAAVPAVRALIASANIDPADVIVYNTPLDQD</sequence>
<dbReference type="STRING" id="1223545.GS4_14_00450"/>
<dbReference type="Proteomes" id="UP000011666">
    <property type="component" value="Unassembled WGS sequence"/>
</dbReference>
<keyword evidence="2" id="KW-1185">Reference proteome</keyword>
<protein>
    <recommendedName>
        <fullName evidence="3">Tox-REase-5 domain-containing protein</fullName>
    </recommendedName>
</protein>
<evidence type="ECO:0000313" key="1">
    <source>
        <dbReference type="EMBL" id="GAC68215.1"/>
    </source>
</evidence>
<dbReference type="AlphaFoldDB" id="M0QHU9"/>